<evidence type="ECO:0000259" key="1">
    <source>
        <dbReference type="Pfam" id="PF00171"/>
    </source>
</evidence>
<proteinExistence type="predicted"/>
<feature type="non-terminal residue" evidence="2">
    <location>
        <position position="1"/>
    </location>
</feature>
<name>A0A699WXY8_TANCI</name>
<dbReference type="EMBL" id="BKCJ011757413">
    <property type="protein sequence ID" value="GFD50436.1"/>
    <property type="molecule type" value="Genomic_DNA"/>
</dbReference>
<feature type="domain" description="Aldehyde dehydrogenase" evidence="1">
    <location>
        <begin position="1"/>
        <end position="77"/>
    </location>
</feature>
<protein>
    <submittedName>
        <fullName evidence="2">Aldehyde dehydrogenase family 2 member B4, mitochondrial</fullName>
    </submittedName>
</protein>
<evidence type="ECO:0000313" key="2">
    <source>
        <dbReference type="EMBL" id="GFD50436.1"/>
    </source>
</evidence>
<dbReference type="InterPro" id="IPR016161">
    <property type="entry name" value="Ald_DH/histidinol_DH"/>
</dbReference>
<dbReference type="InterPro" id="IPR015590">
    <property type="entry name" value="Aldehyde_DH_dom"/>
</dbReference>
<dbReference type="Gene3D" id="3.40.605.10">
    <property type="entry name" value="Aldehyde Dehydrogenase, Chain A, domain 1"/>
    <property type="match status" value="1"/>
</dbReference>
<dbReference type="AlphaFoldDB" id="A0A699WXY8"/>
<sequence>FAQLIEEHRETLATIETWDNGKPYQVSFNDDLGEVIGTIKYYAGYANKIHGQVIDTSPAKLAYTLREPLGVCGQIIP</sequence>
<dbReference type="SUPFAM" id="SSF53720">
    <property type="entry name" value="ALDH-like"/>
    <property type="match status" value="1"/>
</dbReference>
<dbReference type="Pfam" id="PF00171">
    <property type="entry name" value="Aldedh"/>
    <property type="match status" value="1"/>
</dbReference>
<organism evidence="2">
    <name type="scientific">Tanacetum cinerariifolium</name>
    <name type="common">Dalmatian daisy</name>
    <name type="synonym">Chrysanthemum cinerariifolium</name>
    <dbReference type="NCBI Taxonomy" id="118510"/>
    <lineage>
        <taxon>Eukaryota</taxon>
        <taxon>Viridiplantae</taxon>
        <taxon>Streptophyta</taxon>
        <taxon>Embryophyta</taxon>
        <taxon>Tracheophyta</taxon>
        <taxon>Spermatophyta</taxon>
        <taxon>Magnoliopsida</taxon>
        <taxon>eudicotyledons</taxon>
        <taxon>Gunneridae</taxon>
        <taxon>Pentapetalae</taxon>
        <taxon>asterids</taxon>
        <taxon>campanulids</taxon>
        <taxon>Asterales</taxon>
        <taxon>Asteraceae</taxon>
        <taxon>Asteroideae</taxon>
        <taxon>Anthemideae</taxon>
        <taxon>Anthemidinae</taxon>
        <taxon>Tanacetum</taxon>
    </lineage>
</organism>
<comment type="caution">
    <text evidence="2">The sequence shown here is derived from an EMBL/GenBank/DDBJ whole genome shotgun (WGS) entry which is preliminary data.</text>
</comment>
<accession>A0A699WXY8</accession>
<gene>
    <name evidence="2" type="ORF">Tci_922405</name>
</gene>
<reference evidence="2" key="1">
    <citation type="journal article" date="2019" name="Sci. Rep.">
        <title>Draft genome of Tanacetum cinerariifolium, the natural source of mosquito coil.</title>
        <authorList>
            <person name="Yamashiro T."/>
            <person name="Shiraishi A."/>
            <person name="Satake H."/>
            <person name="Nakayama K."/>
        </authorList>
    </citation>
    <scope>NUCLEOTIDE SEQUENCE</scope>
</reference>
<dbReference type="GO" id="GO:0016491">
    <property type="term" value="F:oxidoreductase activity"/>
    <property type="evidence" value="ECO:0007669"/>
    <property type="project" value="InterPro"/>
</dbReference>
<dbReference type="PANTHER" id="PTHR11699">
    <property type="entry name" value="ALDEHYDE DEHYDROGENASE-RELATED"/>
    <property type="match status" value="1"/>
</dbReference>
<dbReference type="InterPro" id="IPR016162">
    <property type="entry name" value="Ald_DH_N"/>
</dbReference>